<keyword evidence="2" id="KW-1185">Reference proteome</keyword>
<dbReference type="PANTHER" id="PTHR30160:SF15">
    <property type="entry name" value="GLYCOSYLTRANSFERASE HI_0523-RELATED"/>
    <property type="match status" value="1"/>
</dbReference>
<dbReference type="HOGENOM" id="CLU_830758_0_0_7"/>
<dbReference type="PANTHER" id="PTHR30160">
    <property type="entry name" value="TETRAACYLDISACCHARIDE 4'-KINASE-RELATED"/>
    <property type="match status" value="1"/>
</dbReference>
<reference evidence="1 2" key="1">
    <citation type="journal article" date="2014" name="Genome Announc.">
        <title>Draft genome sequences of six enterohepatic helicobacter species isolated from humans and one from rhesus macaques.</title>
        <authorList>
            <person name="Shen Z."/>
            <person name="Sheh A."/>
            <person name="Young S.K."/>
            <person name="Abouelliel A."/>
            <person name="Ward D.V."/>
            <person name="Earl A.M."/>
            <person name="Fox J.G."/>
        </authorList>
    </citation>
    <scope>NUCLEOTIDE SEQUENCE [LARGE SCALE GENOMIC DNA]</scope>
    <source>
        <strain evidence="1 2">ATCC 43879</strain>
    </source>
</reference>
<dbReference type="InterPro" id="IPR051199">
    <property type="entry name" value="LPS_LOS_Heptosyltrfase"/>
</dbReference>
<dbReference type="GO" id="GO:0009244">
    <property type="term" value="P:lipopolysaccharide core region biosynthetic process"/>
    <property type="evidence" value="ECO:0007669"/>
    <property type="project" value="TreeGrafter"/>
</dbReference>
<gene>
    <name evidence="1" type="ORF">HRAG_00088</name>
</gene>
<dbReference type="SUPFAM" id="SSF53756">
    <property type="entry name" value="UDP-Glycosyltransferase/glycogen phosphorylase"/>
    <property type="match status" value="1"/>
</dbReference>
<dbReference type="eggNOG" id="COG0859">
    <property type="taxonomic scope" value="Bacteria"/>
</dbReference>
<dbReference type="Proteomes" id="UP000005085">
    <property type="component" value="Unassembled WGS sequence"/>
</dbReference>
<dbReference type="EMBL" id="ACDN02000002">
    <property type="protein sequence ID" value="EEO23031.2"/>
    <property type="molecule type" value="Genomic_DNA"/>
</dbReference>
<sequence>MPCDIYIEILKSSFILILAGGGVTLYAQFEFIDSIINIESMDNESLIKDINANNFDIFILTQPNRAKCKLLAQTACKRIITFMTFANALHFRFESVFIPKHLNHTPQYQRMLQLVRKINPKYYDKNIATIDYSYIRFKSSDKNKAKIKEFIESRHIQQKIVVVNPFVRSTFCNLTLCGYEKLLYKLSGLYPNLHFVIPTYKGNEAGNTELLKLQSLHNVSIFYNDDDLINLVALLEQSIALISPSTAISHLANNLNMPLIWLCSKRDSYLWSGDNMDSKYFVILHKTTQNMNETDEIVAINEIIEKLQDIVSRK</sequence>
<dbReference type="GO" id="GO:0005829">
    <property type="term" value="C:cytosol"/>
    <property type="evidence" value="ECO:0007669"/>
    <property type="project" value="TreeGrafter"/>
</dbReference>
<dbReference type="GO" id="GO:0008713">
    <property type="term" value="F:ADP-heptose-lipopolysaccharide heptosyltransferase activity"/>
    <property type="evidence" value="ECO:0007669"/>
    <property type="project" value="TreeGrafter"/>
</dbReference>
<evidence type="ECO:0000313" key="2">
    <source>
        <dbReference type="Proteomes" id="UP000005085"/>
    </source>
</evidence>
<dbReference type="Gene3D" id="3.40.50.2000">
    <property type="entry name" value="Glycogen Phosphorylase B"/>
    <property type="match status" value="1"/>
</dbReference>
<evidence type="ECO:0000313" key="1">
    <source>
        <dbReference type="EMBL" id="EEO23031.2"/>
    </source>
</evidence>
<proteinExistence type="predicted"/>
<accession>C3XDE2</accession>
<protein>
    <submittedName>
        <fullName evidence="1">Uncharacterized protein</fullName>
    </submittedName>
</protein>
<dbReference type="AlphaFoldDB" id="C3XDE2"/>
<comment type="caution">
    <text evidence="1">The sequence shown here is derived from an EMBL/GenBank/DDBJ whole genome shotgun (WGS) entry which is preliminary data.</text>
</comment>
<organism evidence="1 2">
    <name type="scientific">Helicobacter bilis ATCC 43879</name>
    <dbReference type="NCBI Taxonomy" id="613026"/>
    <lineage>
        <taxon>Bacteria</taxon>
        <taxon>Pseudomonadati</taxon>
        <taxon>Campylobacterota</taxon>
        <taxon>Epsilonproteobacteria</taxon>
        <taxon>Campylobacterales</taxon>
        <taxon>Helicobacteraceae</taxon>
        <taxon>Helicobacter</taxon>
    </lineage>
</organism>
<name>C3XDE2_9HELI</name>